<dbReference type="Gene3D" id="3.30.565.10">
    <property type="entry name" value="Histidine kinase-like ATPase, C-terminal domain"/>
    <property type="match status" value="1"/>
</dbReference>
<proteinExistence type="predicted"/>
<dbReference type="SUPFAM" id="SSF55874">
    <property type="entry name" value="ATPase domain of HSP90 chaperone/DNA topoisomerase II/histidine kinase"/>
    <property type="match status" value="1"/>
</dbReference>
<dbReference type="Proteomes" id="UP001500665">
    <property type="component" value="Unassembled WGS sequence"/>
</dbReference>
<dbReference type="PANTHER" id="PTHR35526">
    <property type="entry name" value="ANTI-SIGMA-F FACTOR RSBW-RELATED"/>
    <property type="match status" value="1"/>
</dbReference>
<dbReference type="RefSeq" id="WP_344241498.1">
    <property type="nucleotide sequence ID" value="NZ_BAAAHH010000011.1"/>
</dbReference>
<organism evidence="3 4">
    <name type="scientific">Actinocorallia libanotica</name>
    <dbReference type="NCBI Taxonomy" id="46162"/>
    <lineage>
        <taxon>Bacteria</taxon>
        <taxon>Bacillati</taxon>
        <taxon>Actinomycetota</taxon>
        <taxon>Actinomycetes</taxon>
        <taxon>Streptosporangiales</taxon>
        <taxon>Thermomonosporaceae</taxon>
        <taxon>Actinocorallia</taxon>
    </lineage>
</organism>
<dbReference type="CDD" id="cd16936">
    <property type="entry name" value="HATPase_RsbW-like"/>
    <property type="match status" value="1"/>
</dbReference>
<dbReference type="InterPro" id="IPR003594">
    <property type="entry name" value="HATPase_dom"/>
</dbReference>
<comment type="caution">
    <text evidence="3">The sequence shown here is derived from an EMBL/GenBank/DDBJ whole genome shotgun (WGS) entry which is preliminary data.</text>
</comment>
<keyword evidence="1" id="KW-0808">Transferase</keyword>
<keyword evidence="4" id="KW-1185">Reference proteome</keyword>
<evidence type="ECO:0000259" key="2">
    <source>
        <dbReference type="Pfam" id="PF13581"/>
    </source>
</evidence>
<keyword evidence="1" id="KW-0418">Kinase</keyword>
<gene>
    <name evidence="3" type="ORF">GCM10009550_32070</name>
</gene>
<feature type="domain" description="Histidine kinase/HSP90-like ATPase" evidence="2">
    <location>
        <begin position="22"/>
        <end position="120"/>
    </location>
</feature>
<keyword evidence="1" id="KW-0723">Serine/threonine-protein kinase</keyword>
<evidence type="ECO:0000313" key="3">
    <source>
        <dbReference type="EMBL" id="GAA0951894.1"/>
    </source>
</evidence>
<dbReference type="PANTHER" id="PTHR35526:SF3">
    <property type="entry name" value="ANTI-SIGMA-F FACTOR RSBW"/>
    <property type="match status" value="1"/>
</dbReference>
<protein>
    <recommendedName>
        <fullName evidence="2">Histidine kinase/HSP90-like ATPase domain-containing protein</fullName>
    </recommendedName>
</protein>
<evidence type="ECO:0000313" key="4">
    <source>
        <dbReference type="Proteomes" id="UP001500665"/>
    </source>
</evidence>
<name>A0ABN1R5E0_9ACTN</name>
<dbReference type="InterPro" id="IPR050267">
    <property type="entry name" value="Anti-sigma-factor_SerPK"/>
</dbReference>
<dbReference type="InterPro" id="IPR036890">
    <property type="entry name" value="HATPase_C_sf"/>
</dbReference>
<reference evidence="3 4" key="1">
    <citation type="journal article" date="2019" name="Int. J. Syst. Evol. Microbiol.">
        <title>The Global Catalogue of Microorganisms (GCM) 10K type strain sequencing project: providing services to taxonomists for standard genome sequencing and annotation.</title>
        <authorList>
            <consortium name="The Broad Institute Genomics Platform"/>
            <consortium name="The Broad Institute Genome Sequencing Center for Infectious Disease"/>
            <person name="Wu L."/>
            <person name="Ma J."/>
        </authorList>
    </citation>
    <scope>NUCLEOTIDE SEQUENCE [LARGE SCALE GENOMIC DNA]</scope>
    <source>
        <strain evidence="3 4">JCM 10696</strain>
    </source>
</reference>
<sequence>MFIELVEEDDGDRWRREFAGVPEEAREVRRFLRSLLAECAFLDDVLLGVDELAVNTIRHTRSGRPGGRFVVEVRWRQRDPEEKEGERVVVWVRDEGGPHEPAIPVGDDEFAEGGRGLLTLACTAETWGWFGDASGRTVCAVFAEPGCAV</sequence>
<accession>A0ABN1R5E0</accession>
<dbReference type="Pfam" id="PF13581">
    <property type="entry name" value="HATPase_c_2"/>
    <property type="match status" value="1"/>
</dbReference>
<evidence type="ECO:0000256" key="1">
    <source>
        <dbReference type="ARBA" id="ARBA00022527"/>
    </source>
</evidence>
<dbReference type="EMBL" id="BAAAHH010000011">
    <property type="protein sequence ID" value="GAA0951894.1"/>
    <property type="molecule type" value="Genomic_DNA"/>
</dbReference>